<proteinExistence type="predicted"/>
<name>F9WPT0_TRYVY</name>
<gene>
    <name evidence="2" type="ORF">TvY486_0022550</name>
</gene>
<evidence type="ECO:0000313" key="3">
    <source>
        <dbReference type="Proteomes" id="UP000009027"/>
    </source>
</evidence>
<dbReference type="EMBL" id="CAEX01003689">
    <property type="protein sequence ID" value="CCD19557.1"/>
    <property type="molecule type" value="Genomic_DNA"/>
</dbReference>
<feature type="compositionally biased region" description="Basic and acidic residues" evidence="1">
    <location>
        <begin position="64"/>
        <end position="77"/>
    </location>
</feature>
<evidence type="ECO:0000313" key="2">
    <source>
        <dbReference type="EMBL" id="CCD19557.1"/>
    </source>
</evidence>
<accession>F9WPT0</accession>
<dbReference type="VEuPathDB" id="TriTrypDB:TvY486_0022550"/>
<dbReference type="Proteomes" id="UP000009027">
    <property type="component" value="Unassembled WGS sequence"/>
</dbReference>
<feature type="compositionally biased region" description="Basic residues" evidence="1">
    <location>
        <begin position="26"/>
        <end position="36"/>
    </location>
</feature>
<protein>
    <submittedName>
        <fullName evidence="2">Uncharacterized protein</fullName>
    </submittedName>
</protein>
<dbReference type="AlphaFoldDB" id="F9WPT0"/>
<feature type="compositionally biased region" description="Basic and acidic residues" evidence="1">
    <location>
        <begin position="139"/>
        <end position="153"/>
    </location>
</feature>
<reference evidence="2 3" key="1">
    <citation type="journal article" date="2012" name="Proc. Natl. Acad. Sci. U.S.A.">
        <title>Antigenic diversity is generated by distinct evolutionary mechanisms in African trypanosome species.</title>
        <authorList>
            <person name="Jackson A.P."/>
            <person name="Berry A."/>
            <person name="Aslett M."/>
            <person name="Allison H.C."/>
            <person name="Burton P."/>
            <person name="Vavrova-Anderson J."/>
            <person name="Brown R."/>
            <person name="Browne H."/>
            <person name="Corton N."/>
            <person name="Hauser H."/>
            <person name="Gamble J."/>
            <person name="Gilderthorp R."/>
            <person name="Marcello L."/>
            <person name="McQuillan J."/>
            <person name="Otto T.D."/>
            <person name="Quail M.A."/>
            <person name="Sanders M.J."/>
            <person name="van Tonder A."/>
            <person name="Ginger M.L."/>
            <person name="Field M.C."/>
            <person name="Barry J.D."/>
            <person name="Hertz-Fowler C."/>
            <person name="Berriman M."/>
        </authorList>
    </citation>
    <scope>NUCLEOTIDE SEQUENCE</scope>
    <source>
        <strain evidence="2 3">Y486</strain>
    </source>
</reference>
<feature type="compositionally biased region" description="Basic and acidic residues" evidence="1">
    <location>
        <begin position="13"/>
        <end position="25"/>
    </location>
</feature>
<evidence type="ECO:0000256" key="1">
    <source>
        <dbReference type="SAM" id="MobiDB-lite"/>
    </source>
</evidence>
<feature type="compositionally biased region" description="Basic and acidic residues" evidence="1">
    <location>
        <begin position="105"/>
        <end position="132"/>
    </location>
</feature>
<feature type="compositionally biased region" description="Polar residues" evidence="1">
    <location>
        <begin position="1"/>
        <end position="12"/>
    </location>
</feature>
<keyword evidence="3" id="KW-1185">Reference proteome</keyword>
<organism evidence="2 3">
    <name type="scientific">Trypanosoma vivax (strain Y486)</name>
    <dbReference type="NCBI Taxonomy" id="1055687"/>
    <lineage>
        <taxon>Eukaryota</taxon>
        <taxon>Discoba</taxon>
        <taxon>Euglenozoa</taxon>
        <taxon>Kinetoplastea</taxon>
        <taxon>Metakinetoplastina</taxon>
        <taxon>Trypanosomatida</taxon>
        <taxon>Trypanosomatidae</taxon>
        <taxon>Trypanosoma</taxon>
        <taxon>Duttonella</taxon>
    </lineage>
</organism>
<sequence length="153" mass="16765">MSGANKQGTKQADTQKGKARPEKRNRNSKQSKGKKKGKEDKHMASRNQDSGSRAPAACTSCQRKQKDKEHNTAESRGKRPPACTADRGERGEGSAARARNTTRKVRNDTRVTKAMDSKGRAEEQQNREEEHQQTGTGDGCERLAARGDAESAN</sequence>
<feature type="region of interest" description="Disordered" evidence="1">
    <location>
        <begin position="1"/>
        <end position="153"/>
    </location>
</feature>